<gene>
    <name evidence="1" type="ORF">ECPE_LOCUS15436</name>
</gene>
<dbReference type="WBParaSite" id="ECPE_0001547601-mRNA-1">
    <property type="protein sequence ID" value="ECPE_0001547601-mRNA-1"/>
    <property type="gene ID" value="ECPE_0001547601"/>
</dbReference>
<name>A0A183B8A1_9TREM</name>
<dbReference type="EMBL" id="UZAN01060528">
    <property type="protein sequence ID" value="VDP92708.1"/>
    <property type="molecule type" value="Genomic_DNA"/>
</dbReference>
<dbReference type="Proteomes" id="UP000272942">
    <property type="component" value="Unassembled WGS sequence"/>
</dbReference>
<evidence type="ECO:0000313" key="1">
    <source>
        <dbReference type="EMBL" id="VDP92708.1"/>
    </source>
</evidence>
<dbReference type="OrthoDB" id="283575at2759"/>
<accession>A0A183B8A1</accession>
<protein>
    <submittedName>
        <fullName evidence="3">F-box domain-containing protein</fullName>
    </submittedName>
</protein>
<organism evidence="3">
    <name type="scientific">Echinostoma caproni</name>
    <dbReference type="NCBI Taxonomy" id="27848"/>
    <lineage>
        <taxon>Eukaryota</taxon>
        <taxon>Metazoa</taxon>
        <taxon>Spiralia</taxon>
        <taxon>Lophotrochozoa</taxon>
        <taxon>Platyhelminthes</taxon>
        <taxon>Trematoda</taxon>
        <taxon>Digenea</taxon>
        <taxon>Plagiorchiida</taxon>
        <taxon>Echinostomata</taxon>
        <taxon>Echinostomatoidea</taxon>
        <taxon>Echinostomatidae</taxon>
        <taxon>Echinostoma</taxon>
    </lineage>
</organism>
<proteinExistence type="predicted"/>
<reference evidence="1 2" key="2">
    <citation type="submission" date="2018-11" db="EMBL/GenBank/DDBJ databases">
        <authorList>
            <consortium name="Pathogen Informatics"/>
        </authorList>
    </citation>
    <scope>NUCLEOTIDE SEQUENCE [LARGE SCALE GENOMIC DNA]</scope>
    <source>
        <strain evidence="1 2">Egypt</strain>
    </source>
</reference>
<evidence type="ECO:0000313" key="2">
    <source>
        <dbReference type="Proteomes" id="UP000272942"/>
    </source>
</evidence>
<keyword evidence="2" id="KW-1185">Reference proteome</keyword>
<sequence>MKCLCGPLDMFANTTVNASDPALDTSRLKNHKWSIEQFWKCRGTPNLQTQRVFMIEEASAAYYSTLMGGRFPEDRNLDLEVPPASILKMPIYLDIMDMVLQASPDDIGSLLYMRMNCHLFNDLAWVQTIYNRPLSRNTATVRAILDIIYRVALCIRNVDIHLNCPDACRGKSKDHCSSVPHALGTCSTRLDDLIGKTGVQYSNDTKILTNNLRDWYRRVPIERRYPIEFFMRSANNEELFQRKVEVQKIGARVAYCPCRVYYKVSLFWVLFSTNPRYPFCLAGCHLPF</sequence>
<evidence type="ECO:0000313" key="3">
    <source>
        <dbReference type="WBParaSite" id="ECPE_0001547601-mRNA-1"/>
    </source>
</evidence>
<dbReference type="AlphaFoldDB" id="A0A183B8A1"/>
<reference evidence="3" key="1">
    <citation type="submission" date="2016-06" db="UniProtKB">
        <authorList>
            <consortium name="WormBaseParasite"/>
        </authorList>
    </citation>
    <scope>IDENTIFICATION</scope>
</reference>